<organism evidence="1 2">
    <name type="scientific">Hymenobacter artigasi</name>
    <dbReference type="NCBI Taxonomy" id="2719616"/>
    <lineage>
        <taxon>Bacteria</taxon>
        <taxon>Pseudomonadati</taxon>
        <taxon>Bacteroidota</taxon>
        <taxon>Cytophagia</taxon>
        <taxon>Cytophagales</taxon>
        <taxon>Hymenobacteraceae</taxon>
        <taxon>Hymenobacter</taxon>
    </lineage>
</organism>
<reference evidence="1 2" key="1">
    <citation type="submission" date="2020-03" db="EMBL/GenBank/DDBJ databases">
        <title>Genomic Encyclopedia of Type Strains, Phase IV (KMG-V): Genome sequencing to study the core and pangenomes of soil and plant-associated prokaryotes.</title>
        <authorList>
            <person name="Whitman W."/>
        </authorList>
    </citation>
    <scope>NUCLEOTIDE SEQUENCE [LARGE SCALE GENOMIC DNA]</scope>
    <source>
        <strain evidence="1 2">1B</strain>
    </source>
</reference>
<protein>
    <submittedName>
        <fullName evidence="1">Uncharacterized protein</fullName>
    </submittedName>
</protein>
<dbReference type="RefSeq" id="WP_210427997.1">
    <property type="nucleotide sequence ID" value="NZ_JAAVTK010000004.1"/>
</dbReference>
<evidence type="ECO:0000313" key="2">
    <source>
        <dbReference type="Proteomes" id="UP000717634"/>
    </source>
</evidence>
<sequence>MRRQRFCRDLLYRGLAERTHTATHEATSLTVKVRPDLMITRGPLLGENRPCGIRGLQNHQRLGLRPFRRHH</sequence>
<comment type="caution">
    <text evidence="1">The sequence shown here is derived from an EMBL/GenBank/DDBJ whole genome shotgun (WGS) entry which is preliminary data.</text>
</comment>
<dbReference type="Proteomes" id="UP000717634">
    <property type="component" value="Unassembled WGS sequence"/>
</dbReference>
<name>A0ABX1HG89_9BACT</name>
<keyword evidence="2" id="KW-1185">Reference proteome</keyword>
<accession>A0ABX1HG89</accession>
<dbReference type="EMBL" id="JAAVTK010000004">
    <property type="protein sequence ID" value="NKI89269.1"/>
    <property type="molecule type" value="Genomic_DNA"/>
</dbReference>
<evidence type="ECO:0000313" key="1">
    <source>
        <dbReference type="EMBL" id="NKI89269.1"/>
    </source>
</evidence>
<gene>
    <name evidence="1" type="ORF">HBN54_001864</name>
</gene>
<proteinExistence type="predicted"/>